<evidence type="ECO:0000256" key="9">
    <source>
        <dbReference type="ARBA" id="ARBA00024019"/>
    </source>
</evidence>
<keyword evidence="6" id="KW-0238">DNA-binding</keyword>
<dbReference type="PANTHER" id="PTHR47255:SF4">
    <property type="entry name" value="GATA ZINC FINGER DOMAIN-CONTAINING PROTEIN 12"/>
    <property type="match status" value="1"/>
</dbReference>
<keyword evidence="14" id="KW-1185">Reference proteome</keyword>
<evidence type="ECO:0000256" key="3">
    <source>
        <dbReference type="ARBA" id="ARBA00022771"/>
    </source>
</evidence>
<keyword evidence="3 10" id="KW-0863">Zinc-finger</keyword>
<dbReference type="AlphaFoldDB" id="A0AAV6L2R5"/>
<dbReference type="GO" id="GO:0000976">
    <property type="term" value="F:transcription cis-regulatory region binding"/>
    <property type="evidence" value="ECO:0007669"/>
    <property type="project" value="UniProtKB-ARBA"/>
</dbReference>
<evidence type="ECO:0000256" key="8">
    <source>
        <dbReference type="ARBA" id="ARBA00023242"/>
    </source>
</evidence>
<feature type="region of interest" description="Disordered" evidence="11">
    <location>
        <begin position="109"/>
        <end position="154"/>
    </location>
</feature>
<keyword evidence="8" id="KW-0539">Nucleus</keyword>
<dbReference type="SMART" id="SM00401">
    <property type="entry name" value="ZnF_GATA"/>
    <property type="match status" value="1"/>
</dbReference>
<keyword evidence="4" id="KW-0862">Zinc</keyword>
<dbReference type="GO" id="GO:0008270">
    <property type="term" value="F:zinc ion binding"/>
    <property type="evidence" value="ECO:0007669"/>
    <property type="project" value="UniProtKB-KW"/>
</dbReference>
<dbReference type="Gene3D" id="3.30.50.10">
    <property type="entry name" value="Erythroid Transcription Factor GATA-1, subunit A"/>
    <property type="match status" value="1"/>
</dbReference>
<dbReference type="InterPro" id="IPR000679">
    <property type="entry name" value="Znf_GATA"/>
</dbReference>
<comment type="caution">
    <text evidence="13">The sequence shown here is derived from an EMBL/GenBank/DDBJ whole genome shotgun (WGS) entry which is preliminary data.</text>
</comment>
<name>A0AAV6L2R5_9ERIC</name>
<evidence type="ECO:0000256" key="4">
    <source>
        <dbReference type="ARBA" id="ARBA00022833"/>
    </source>
</evidence>
<comment type="subcellular location">
    <subcellularLocation>
        <location evidence="1">Nucleus</location>
    </subcellularLocation>
</comment>
<protein>
    <recommendedName>
        <fullName evidence="12">GATA-type domain-containing protein</fullName>
    </recommendedName>
</protein>
<dbReference type="PROSITE" id="PS50114">
    <property type="entry name" value="GATA_ZN_FINGER_2"/>
    <property type="match status" value="1"/>
</dbReference>
<dbReference type="GO" id="GO:0005634">
    <property type="term" value="C:nucleus"/>
    <property type="evidence" value="ECO:0007669"/>
    <property type="project" value="UniProtKB-SubCell"/>
</dbReference>
<evidence type="ECO:0000256" key="11">
    <source>
        <dbReference type="SAM" id="MobiDB-lite"/>
    </source>
</evidence>
<dbReference type="CDD" id="cd00202">
    <property type="entry name" value="ZnF_GATA"/>
    <property type="match status" value="1"/>
</dbReference>
<dbReference type="InterPro" id="IPR013088">
    <property type="entry name" value="Znf_NHR/GATA"/>
</dbReference>
<organism evidence="13 14">
    <name type="scientific">Rhododendron griersonianum</name>
    <dbReference type="NCBI Taxonomy" id="479676"/>
    <lineage>
        <taxon>Eukaryota</taxon>
        <taxon>Viridiplantae</taxon>
        <taxon>Streptophyta</taxon>
        <taxon>Embryophyta</taxon>
        <taxon>Tracheophyta</taxon>
        <taxon>Spermatophyta</taxon>
        <taxon>Magnoliopsida</taxon>
        <taxon>eudicotyledons</taxon>
        <taxon>Gunneridae</taxon>
        <taxon>Pentapetalae</taxon>
        <taxon>asterids</taxon>
        <taxon>Ericales</taxon>
        <taxon>Ericaceae</taxon>
        <taxon>Ericoideae</taxon>
        <taxon>Rhodoreae</taxon>
        <taxon>Rhododendron</taxon>
    </lineage>
</organism>
<keyword evidence="5" id="KW-0805">Transcription regulation</keyword>
<keyword evidence="2" id="KW-0479">Metal-binding</keyword>
<dbReference type="FunFam" id="3.30.50.10:FF:000055">
    <property type="entry name" value="GATA transcription factor 21"/>
    <property type="match status" value="1"/>
</dbReference>
<feature type="compositionally biased region" description="Basic and acidic residues" evidence="11">
    <location>
        <begin position="118"/>
        <end position="128"/>
    </location>
</feature>
<dbReference type="GO" id="GO:0006355">
    <property type="term" value="P:regulation of DNA-templated transcription"/>
    <property type="evidence" value="ECO:0007669"/>
    <property type="project" value="InterPro"/>
</dbReference>
<dbReference type="PANTHER" id="PTHR47255">
    <property type="entry name" value="GATA TRANSCRIPTION FACTOR 22-RELATED"/>
    <property type="match status" value="1"/>
</dbReference>
<gene>
    <name evidence="13" type="ORF">RHGRI_008949</name>
</gene>
<evidence type="ECO:0000256" key="7">
    <source>
        <dbReference type="ARBA" id="ARBA00023163"/>
    </source>
</evidence>
<keyword evidence="7" id="KW-0804">Transcription</keyword>
<comment type="similarity">
    <text evidence="9">Belongs to the type IV zinc-finger family. Class B subfamily.</text>
</comment>
<evidence type="ECO:0000313" key="14">
    <source>
        <dbReference type="Proteomes" id="UP000823749"/>
    </source>
</evidence>
<evidence type="ECO:0000256" key="6">
    <source>
        <dbReference type="ARBA" id="ARBA00023125"/>
    </source>
</evidence>
<accession>A0AAV6L2R5</accession>
<dbReference type="SUPFAM" id="SSF57716">
    <property type="entry name" value="Glucocorticoid receptor-like (DNA-binding domain)"/>
    <property type="match status" value="1"/>
</dbReference>
<evidence type="ECO:0000256" key="2">
    <source>
        <dbReference type="ARBA" id="ARBA00022723"/>
    </source>
</evidence>
<reference evidence="13" key="1">
    <citation type="submission" date="2020-08" db="EMBL/GenBank/DDBJ databases">
        <title>Plant Genome Project.</title>
        <authorList>
            <person name="Zhang R.-G."/>
        </authorList>
    </citation>
    <scope>NUCLEOTIDE SEQUENCE</scope>
    <source>
        <strain evidence="13">WSP0</strain>
        <tissue evidence="13">Leaf</tissue>
    </source>
</reference>
<evidence type="ECO:0000313" key="13">
    <source>
        <dbReference type="EMBL" id="KAG5559206.1"/>
    </source>
</evidence>
<dbReference type="Pfam" id="PF00320">
    <property type="entry name" value="GATA"/>
    <property type="match status" value="1"/>
</dbReference>
<dbReference type="InterPro" id="IPR052138">
    <property type="entry name" value="GATA_ZnFinger_Domain"/>
</dbReference>
<evidence type="ECO:0000256" key="5">
    <source>
        <dbReference type="ARBA" id="ARBA00023015"/>
    </source>
</evidence>
<sequence length="356" mass="39361">MSFRFRSPHSTRSLLKKSFPTILFLRSPLPLSLSPPSLSLSLPMTDHDQDSSLSPFAVDQHDQLYSTAKSQACLSSSHSGHFFTYPIRDRGGSCHRERHQLNYQEAANLASRGSNHHQTPEGESDRGFKPSLRKKQNGSHENQSDDHNGSIEWMPTKKRLILKMMEPDPYRPGRDNQTPTNAQLIKFEDQKYLQAASSSSLESTKHGSNSIRVCSDCNTTKTPLWRSGPRGPKSLCNACGIRQRKARRAMAAAAPAAAAANGSTLEAGTSPTKSTAVQLKDKRATNDGYITKYKKGSRISTTTTTTTTSHGKKKKICFEEFLISLSNNLAFHRVFPQDEKEAAILLMALSCDLVHG</sequence>
<evidence type="ECO:0000259" key="12">
    <source>
        <dbReference type="PROSITE" id="PS50114"/>
    </source>
</evidence>
<evidence type="ECO:0000256" key="1">
    <source>
        <dbReference type="ARBA" id="ARBA00004123"/>
    </source>
</evidence>
<feature type="domain" description="GATA-type" evidence="12">
    <location>
        <begin position="208"/>
        <end position="244"/>
    </location>
</feature>
<proteinExistence type="inferred from homology"/>
<dbReference type="Proteomes" id="UP000823749">
    <property type="component" value="Chromosome 3"/>
</dbReference>
<dbReference type="PROSITE" id="PS00344">
    <property type="entry name" value="GATA_ZN_FINGER_1"/>
    <property type="match status" value="1"/>
</dbReference>
<dbReference type="EMBL" id="JACTNZ010000003">
    <property type="protein sequence ID" value="KAG5559206.1"/>
    <property type="molecule type" value="Genomic_DNA"/>
</dbReference>
<evidence type="ECO:0000256" key="10">
    <source>
        <dbReference type="PROSITE-ProRule" id="PRU00094"/>
    </source>
</evidence>